<evidence type="ECO:0000256" key="1">
    <source>
        <dbReference type="SAM" id="MobiDB-lite"/>
    </source>
</evidence>
<feature type="transmembrane region" description="Helical" evidence="2">
    <location>
        <begin position="25"/>
        <end position="42"/>
    </location>
</feature>
<name>A0A2N7L9X1_9GAMM</name>
<feature type="compositionally biased region" description="Basic residues" evidence="1">
    <location>
        <begin position="121"/>
        <end position="132"/>
    </location>
</feature>
<keyword evidence="2" id="KW-0472">Membrane</keyword>
<keyword evidence="2" id="KW-1133">Transmembrane helix</keyword>
<dbReference type="RefSeq" id="WP_102391064.1">
    <property type="nucleotide sequence ID" value="NZ_MDAL01000022.1"/>
</dbReference>
<evidence type="ECO:0000313" key="3">
    <source>
        <dbReference type="EMBL" id="PMN91309.1"/>
    </source>
</evidence>
<feature type="transmembrane region" description="Helical" evidence="2">
    <location>
        <begin position="80"/>
        <end position="99"/>
    </location>
</feature>
<gene>
    <name evidence="3" type="ORF">BCT23_17515</name>
</gene>
<evidence type="ECO:0000256" key="2">
    <source>
        <dbReference type="SAM" id="Phobius"/>
    </source>
</evidence>
<dbReference type="EMBL" id="MDAL01000022">
    <property type="protein sequence ID" value="PMN91309.1"/>
    <property type="molecule type" value="Genomic_DNA"/>
</dbReference>
<feature type="transmembrane region" description="Helical" evidence="2">
    <location>
        <begin position="54"/>
        <end position="74"/>
    </location>
</feature>
<evidence type="ECO:0000313" key="4">
    <source>
        <dbReference type="Proteomes" id="UP000235387"/>
    </source>
</evidence>
<accession>A0A2N7L9X1</accession>
<comment type="caution">
    <text evidence="3">The sequence shown here is derived from an EMBL/GenBank/DDBJ whole genome shotgun (WGS) entry which is preliminary data.</text>
</comment>
<organism evidence="3 4">
    <name type="scientific">Enterovibrio norvegicus</name>
    <dbReference type="NCBI Taxonomy" id="188144"/>
    <lineage>
        <taxon>Bacteria</taxon>
        <taxon>Pseudomonadati</taxon>
        <taxon>Pseudomonadota</taxon>
        <taxon>Gammaproteobacteria</taxon>
        <taxon>Vibrionales</taxon>
        <taxon>Vibrionaceae</taxon>
        <taxon>Enterovibrio</taxon>
    </lineage>
</organism>
<dbReference type="Proteomes" id="UP000235387">
    <property type="component" value="Unassembled WGS sequence"/>
</dbReference>
<keyword evidence="2" id="KW-0812">Transmembrane</keyword>
<reference evidence="4" key="1">
    <citation type="submission" date="2016-07" db="EMBL/GenBank/DDBJ databases">
        <title>Nontailed viruses are major unrecognized killers of bacteria in the ocean.</title>
        <authorList>
            <person name="Kauffman K."/>
            <person name="Hussain F."/>
            <person name="Yang J."/>
            <person name="Arevalo P."/>
            <person name="Brown J."/>
            <person name="Cutler M."/>
            <person name="Kelly L."/>
            <person name="Polz M.F."/>
        </authorList>
    </citation>
    <scope>NUCLEOTIDE SEQUENCE [LARGE SCALE GENOMIC DNA]</scope>
    <source>
        <strain evidence="4">10N.261.45.A10</strain>
    </source>
</reference>
<dbReference type="AlphaFoldDB" id="A0A2N7L9X1"/>
<proteinExistence type="predicted"/>
<sequence>MLDVWSDFLMGGAWGVWLAFYLERLYARQVTFINLSVFVLWGRSYKANWRLAKMLNVVLLSVFLFAASAVMGMWVGHWGYFILGWCLGHGVYALARLSASRHKIQHQHQHQHQQEQERHDKTRFHRRHKAHK</sequence>
<protein>
    <submittedName>
        <fullName evidence="3">Uncharacterized protein</fullName>
    </submittedName>
</protein>
<feature type="region of interest" description="Disordered" evidence="1">
    <location>
        <begin position="106"/>
        <end position="132"/>
    </location>
</feature>